<dbReference type="RefSeq" id="YP_009315128.1">
    <property type="nucleotide sequence ID" value="NC_031665.1"/>
</dbReference>
<protein>
    <submittedName>
        <fullName evidence="2">Conserved_ORF_5 protein</fullName>
    </submittedName>
</protein>
<keyword evidence="2" id="KW-0934">Plastid</keyword>
<dbReference type="EMBL" id="LT622874">
    <property type="protein sequence ID" value="SCW23583.1"/>
    <property type="molecule type" value="Genomic_DNA"/>
</dbReference>
<feature type="transmembrane region" description="Helical" evidence="1">
    <location>
        <begin position="178"/>
        <end position="195"/>
    </location>
</feature>
<keyword evidence="1" id="KW-0812">Transmembrane</keyword>
<keyword evidence="1" id="KW-1133">Transmembrane helix</keyword>
<keyword evidence="2" id="KW-0150">Chloroplast</keyword>
<reference evidence="2" key="1">
    <citation type="submission" date="2016-10" db="EMBL/GenBank/DDBJ databases">
        <title>Chloroplast genomes as a tool to resolve red algal phylogenies: a case study in the Nemaliales.</title>
        <authorList>
            <person name="Costa J.F."/>
            <person name="Lin S.M."/>
            <person name="Macaya E.C."/>
            <person name="Fernandez-Garcia C."/>
            <person name="Verbruggen H."/>
        </authorList>
    </citation>
    <scope>NUCLEOTIDE SEQUENCE</scope>
    <source>
        <strain evidence="2">J.0604</strain>
    </source>
</reference>
<evidence type="ECO:0000256" key="1">
    <source>
        <dbReference type="SAM" id="Phobius"/>
    </source>
</evidence>
<geneLocation type="chloroplast" evidence="2"/>
<accession>A0A1G4NY08</accession>
<feature type="transmembrane region" description="Helical" evidence="1">
    <location>
        <begin position="139"/>
        <end position="157"/>
    </location>
</feature>
<feature type="transmembrane region" description="Helical" evidence="1">
    <location>
        <begin position="104"/>
        <end position="127"/>
    </location>
</feature>
<sequence length="263" mass="31413">MIIFNQYIHFPVYWFSRLANYHKLILVSIYIILIPVSPLYMLVLHHILIILLWRLEFKPYPMLYRYWCRTSIILYCVYCAFGFMASTGQIITICIPYHIKINKYYINIGNLIAPQYLSISCNIYSIYRYFYIDIPLLLTRSYFVFLNYLSLYNFVILTTSPEQLIINLVNLVKNKSKIMQESIIIVMLSSEIISILNSKLHNTQKCFILRGLNRLQLSSYCSYLLGLVMYKYKKLYITMINNSIYAIYSRELLLYDIDLWLVI</sequence>
<name>A0A1G4NY08_9FLOR</name>
<dbReference type="AlphaFoldDB" id="A0A1G4NY08"/>
<proteinExistence type="predicted"/>
<feature type="transmembrane region" description="Helical" evidence="1">
    <location>
        <begin position="24"/>
        <end position="52"/>
    </location>
</feature>
<feature type="transmembrane region" description="Helical" evidence="1">
    <location>
        <begin position="72"/>
        <end position="97"/>
    </location>
</feature>
<keyword evidence="1" id="KW-0472">Membrane</keyword>
<gene>
    <name evidence="2" type="primary">conserved_ORF_5</name>
    <name evidence="2" type="ORF">J0604_108</name>
</gene>
<reference evidence="2" key="2">
    <citation type="submission" date="2016-10" db="EMBL/GenBank/DDBJ databases">
        <authorList>
            <person name="de Groot N.N."/>
        </authorList>
    </citation>
    <scope>NUCLEOTIDE SEQUENCE</scope>
    <source>
        <strain evidence="2">J.0604</strain>
    </source>
</reference>
<dbReference type="GeneID" id="29999581"/>
<evidence type="ECO:0000313" key="2">
    <source>
        <dbReference type="EMBL" id="SCW23583.1"/>
    </source>
</evidence>
<organism evidence="2">
    <name type="scientific">Titanophycus setchellii</name>
    <dbReference type="NCBI Taxonomy" id="940129"/>
    <lineage>
        <taxon>Eukaryota</taxon>
        <taxon>Rhodophyta</taxon>
        <taxon>Florideophyceae</taxon>
        <taxon>Nemaliophycidae</taxon>
        <taxon>Nemaliales</taxon>
        <taxon>Liagoraceae</taxon>
        <taxon>Titanophycus</taxon>
    </lineage>
</organism>